<dbReference type="InterPro" id="IPR006162">
    <property type="entry name" value="Ppantetheine_attach_site"/>
</dbReference>
<organism evidence="2 3">
    <name type="scientific">Micromonospora echinofusca</name>
    <dbReference type="NCBI Taxonomy" id="47858"/>
    <lineage>
        <taxon>Bacteria</taxon>
        <taxon>Bacillati</taxon>
        <taxon>Actinomycetota</taxon>
        <taxon>Actinomycetes</taxon>
        <taxon>Micromonosporales</taxon>
        <taxon>Micromonosporaceae</taxon>
        <taxon>Micromonospora</taxon>
    </lineage>
</organism>
<feature type="domain" description="Rhodanese" evidence="1">
    <location>
        <begin position="123"/>
        <end position="213"/>
    </location>
</feature>
<dbReference type="InterPro" id="IPR001763">
    <property type="entry name" value="Rhodanese-like_dom"/>
</dbReference>
<gene>
    <name evidence="2" type="ORF">GSF22_14765</name>
</gene>
<evidence type="ECO:0000313" key="2">
    <source>
        <dbReference type="EMBL" id="MBO4207261.1"/>
    </source>
</evidence>
<dbReference type="SUPFAM" id="SSF52821">
    <property type="entry name" value="Rhodanese/Cell cycle control phosphatase"/>
    <property type="match status" value="1"/>
</dbReference>
<evidence type="ECO:0000259" key="1">
    <source>
        <dbReference type="PROSITE" id="PS50206"/>
    </source>
</evidence>
<dbReference type="PROSITE" id="PS00012">
    <property type="entry name" value="PHOSPHOPANTETHEINE"/>
    <property type="match status" value="1"/>
</dbReference>
<dbReference type="SUPFAM" id="SSF47336">
    <property type="entry name" value="ACP-like"/>
    <property type="match status" value="1"/>
</dbReference>
<dbReference type="PANTHER" id="PTHR43031:SF1">
    <property type="entry name" value="PYRIDINE NUCLEOTIDE-DISULPHIDE OXIDOREDUCTASE"/>
    <property type="match status" value="1"/>
</dbReference>
<dbReference type="Pfam" id="PF00581">
    <property type="entry name" value="Rhodanese"/>
    <property type="match status" value="1"/>
</dbReference>
<dbReference type="Gene3D" id="1.10.1200.10">
    <property type="entry name" value="ACP-like"/>
    <property type="match status" value="1"/>
</dbReference>
<dbReference type="SMART" id="SM00450">
    <property type="entry name" value="RHOD"/>
    <property type="match status" value="1"/>
</dbReference>
<sequence>MSVEVKDKVADYLGEALGRPIDLAPLPGDTTLNSFGLDSLSTIGVLVTLLEDCGVDLGEHADSLVTPSTLDDLYAIAGRFMKVEEPTSNGSDMSRELRSQLDYYQEKLAYEIDAADLKAALDEGQDLVVVDGRSSEAYELEHIPGAVSIPHRSISQESLAGLSRTPLYVAYCDGIGCNASTKTAIKLASSGFRVKELIGGLDWWKRDNYPTEGRAARCDAPVHANCGCAG</sequence>
<reference evidence="2 3" key="1">
    <citation type="submission" date="2019-12" db="EMBL/GenBank/DDBJ databases">
        <title>Whole genome sequencing of endophytic Actinobacterium Micromonospora sp. MPMI6T.</title>
        <authorList>
            <person name="Evv R."/>
            <person name="Podile A.R."/>
        </authorList>
    </citation>
    <scope>NUCLEOTIDE SEQUENCE [LARGE SCALE GENOMIC DNA]</scope>
    <source>
        <strain evidence="2 3">MPMI6</strain>
    </source>
</reference>
<dbReference type="Gene3D" id="3.40.250.10">
    <property type="entry name" value="Rhodanese-like domain"/>
    <property type="match status" value="1"/>
</dbReference>
<dbReference type="Proteomes" id="UP000823521">
    <property type="component" value="Unassembled WGS sequence"/>
</dbReference>
<dbReference type="InterPro" id="IPR001307">
    <property type="entry name" value="Thiosulphate_STrfase_CS"/>
</dbReference>
<dbReference type="PANTHER" id="PTHR43031">
    <property type="entry name" value="FAD-DEPENDENT OXIDOREDUCTASE"/>
    <property type="match status" value="1"/>
</dbReference>
<dbReference type="PROSITE" id="PS50206">
    <property type="entry name" value="RHODANESE_3"/>
    <property type="match status" value="1"/>
</dbReference>
<proteinExistence type="predicted"/>
<dbReference type="InterPro" id="IPR050229">
    <property type="entry name" value="GlpE_sulfurtransferase"/>
</dbReference>
<comment type="caution">
    <text evidence="2">The sequence shown here is derived from an EMBL/GenBank/DDBJ whole genome shotgun (WGS) entry which is preliminary data.</text>
</comment>
<keyword evidence="3" id="KW-1185">Reference proteome</keyword>
<dbReference type="PROSITE" id="PS00380">
    <property type="entry name" value="RHODANESE_1"/>
    <property type="match status" value="1"/>
</dbReference>
<dbReference type="InterPro" id="IPR036736">
    <property type="entry name" value="ACP-like_sf"/>
</dbReference>
<dbReference type="EMBL" id="WVUH01000112">
    <property type="protein sequence ID" value="MBO4207261.1"/>
    <property type="molecule type" value="Genomic_DNA"/>
</dbReference>
<dbReference type="CDD" id="cd01521">
    <property type="entry name" value="RHOD_PspE2"/>
    <property type="match status" value="1"/>
</dbReference>
<dbReference type="InterPro" id="IPR036873">
    <property type="entry name" value="Rhodanese-like_dom_sf"/>
</dbReference>
<protein>
    <submittedName>
        <fullName evidence="2">Sulfurtransferase</fullName>
    </submittedName>
</protein>
<dbReference type="RefSeq" id="WP_208814158.1">
    <property type="nucleotide sequence ID" value="NZ_WVUH01000112.1"/>
</dbReference>
<evidence type="ECO:0000313" key="3">
    <source>
        <dbReference type="Proteomes" id="UP000823521"/>
    </source>
</evidence>
<name>A0ABS3VRW6_MICEH</name>
<accession>A0ABS3VRW6</accession>